<reference evidence="1" key="1">
    <citation type="submission" date="2021-06" db="EMBL/GenBank/DDBJ databases">
        <authorList>
            <person name="Kallberg Y."/>
            <person name="Tangrot J."/>
            <person name="Rosling A."/>
        </authorList>
    </citation>
    <scope>NUCLEOTIDE SEQUENCE</scope>
    <source>
        <strain evidence="1">AZ414A</strain>
    </source>
</reference>
<dbReference type="EMBL" id="CAJVPK010000222">
    <property type="protein sequence ID" value="CAG8477459.1"/>
    <property type="molecule type" value="Genomic_DNA"/>
</dbReference>
<protein>
    <submittedName>
        <fullName evidence="1">9760_t:CDS:1</fullName>
    </submittedName>
</protein>
<gene>
    <name evidence="1" type="ORF">DEBURN_LOCUS3473</name>
</gene>
<comment type="caution">
    <text evidence="1">The sequence shown here is derived from an EMBL/GenBank/DDBJ whole genome shotgun (WGS) entry which is preliminary data.</text>
</comment>
<proteinExistence type="predicted"/>
<keyword evidence="2" id="KW-1185">Reference proteome</keyword>
<accession>A0A9N8Z6V2</accession>
<dbReference type="AlphaFoldDB" id="A0A9N8Z6V2"/>
<dbReference type="Proteomes" id="UP000789706">
    <property type="component" value="Unassembled WGS sequence"/>
</dbReference>
<organism evidence="1 2">
    <name type="scientific">Diversispora eburnea</name>
    <dbReference type="NCBI Taxonomy" id="1213867"/>
    <lineage>
        <taxon>Eukaryota</taxon>
        <taxon>Fungi</taxon>
        <taxon>Fungi incertae sedis</taxon>
        <taxon>Mucoromycota</taxon>
        <taxon>Glomeromycotina</taxon>
        <taxon>Glomeromycetes</taxon>
        <taxon>Diversisporales</taxon>
        <taxon>Diversisporaceae</taxon>
        <taxon>Diversispora</taxon>
    </lineage>
</organism>
<evidence type="ECO:0000313" key="2">
    <source>
        <dbReference type="Proteomes" id="UP000789706"/>
    </source>
</evidence>
<evidence type="ECO:0000313" key="1">
    <source>
        <dbReference type="EMBL" id="CAG8477459.1"/>
    </source>
</evidence>
<name>A0A9N8Z6V2_9GLOM</name>
<sequence>MKGSSKDIIDTGQIPPSSEICETCETCKKCEKIDNGEKGSNCENFVDNSGGSSGGSILPSGGYNSMFLPVQADFDRGKISNITSSFMDSSQISNPIQNQKFATISNRPTSPSPEFTAQQPKITQTIVAGECCTECCPVAAAEAAATSIREAAASEQTNVIQ</sequence>